<dbReference type="PROSITE" id="PS00550">
    <property type="entry name" value="HEMERYTHRINS"/>
    <property type="match status" value="2"/>
</dbReference>
<evidence type="ECO:0000256" key="1">
    <source>
        <dbReference type="ARBA" id="ARBA00010587"/>
    </source>
</evidence>
<reference evidence="5 6" key="1">
    <citation type="submission" date="2020-10" db="EMBL/GenBank/DDBJ databases">
        <authorList>
            <person name="Castelo-Branco R."/>
            <person name="Eusebio N."/>
            <person name="Adriana R."/>
            <person name="Vieira A."/>
            <person name="Brugerolle De Fraissinette N."/>
            <person name="Rezende De Castro R."/>
            <person name="Schneider M.P."/>
            <person name="Vasconcelos V."/>
            <person name="Leao P.N."/>
        </authorList>
    </citation>
    <scope>NUCLEOTIDE SEQUENCE [LARGE SCALE GENOMIC DNA]</scope>
    <source>
        <strain evidence="5 6">LEGE 00250</strain>
    </source>
</reference>
<feature type="domain" description="Hemerythrin-like" evidence="4">
    <location>
        <begin position="17"/>
        <end position="128"/>
    </location>
</feature>
<protein>
    <submittedName>
        <fullName evidence="5">Bacteriohemerythrin</fullName>
    </submittedName>
</protein>
<proteinExistence type="inferred from homology"/>
<keyword evidence="3" id="KW-0408">Iron</keyword>
<dbReference type="Pfam" id="PF01814">
    <property type="entry name" value="Hemerythrin"/>
    <property type="match status" value="2"/>
</dbReference>
<comment type="similarity">
    <text evidence="1">Belongs to the hemerythrin family.</text>
</comment>
<evidence type="ECO:0000256" key="2">
    <source>
        <dbReference type="ARBA" id="ARBA00022723"/>
    </source>
</evidence>
<dbReference type="EMBL" id="JADEWB010000158">
    <property type="protein sequence ID" value="MBE9238296.1"/>
    <property type="molecule type" value="Genomic_DNA"/>
</dbReference>
<organism evidence="5 6">
    <name type="scientific">Sphaerospermopsis aphanizomenoides LEGE 00250</name>
    <dbReference type="NCBI Taxonomy" id="2777972"/>
    <lineage>
        <taxon>Bacteria</taxon>
        <taxon>Bacillati</taxon>
        <taxon>Cyanobacteriota</taxon>
        <taxon>Cyanophyceae</taxon>
        <taxon>Nostocales</taxon>
        <taxon>Aphanizomenonaceae</taxon>
        <taxon>Sphaerospermopsis</taxon>
        <taxon>Sphaerospermopsis aphanizomenoides</taxon>
    </lineage>
</organism>
<dbReference type="CDD" id="cd12107">
    <property type="entry name" value="Hemerythrin"/>
    <property type="match status" value="2"/>
</dbReference>
<comment type="caution">
    <text evidence="5">The sequence shown here is derived from an EMBL/GenBank/DDBJ whole genome shotgun (WGS) entry which is preliminary data.</text>
</comment>
<dbReference type="InterPro" id="IPR012827">
    <property type="entry name" value="Hemerythrin_metal-bd"/>
</dbReference>
<dbReference type="SUPFAM" id="SSF47188">
    <property type="entry name" value="Hemerythrin-like"/>
    <property type="match status" value="2"/>
</dbReference>
<dbReference type="Gene3D" id="1.20.120.50">
    <property type="entry name" value="Hemerythrin-like"/>
    <property type="match status" value="2"/>
</dbReference>
<keyword evidence="2" id="KW-0479">Metal-binding</keyword>
<keyword evidence="6" id="KW-1185">Reference proteome</keyword>
<evidence type="ECO:0000256" key="3">
    <source>
        <dbReference type="ARBA" id="ARBA00023004"/>
    </source>
</evidence>
<dbReference type="PANTHER" id="PTHR37164">
    <property type="entry name" value="BACTERIOHEMERYTHRIN"/>
    <property type="match status" value="1"/>
</dbReference>
<dbReference type="Proteomes" id="UP000606776">
    <property type="component" value="Unassembled WGS sequence"/>
</dbReference>
<dbReference type="InterPro" id="IPR016131">
    <property type="entry name" value="Haemerythrin_Fe_BS"/>
</dbReference>
<evidence type="ECO:0000313" key="5">
    <source>
        <dbReference type="EMBL" id="MBE9238296.1"/>
    </source>
</evidence>
<evidence type="ECO:0000259" key="4">
    <source>
        <dbReference type="Pfam" id="PF01814"/>
    </source>
</evidence>
<dbReference type="RefSeq" id="WP_193943835.1">
    <property type="nucleotide sequence ID" value="NZ_JADEWB010000158.1"/>
</dbReference>
<feature type="domain" description="Hemerythrin-like" evidence="4">
    <location>
        <begin position="167"/>
        <end position="280"/>
    </location>
</feature>
<dbReference type="NCBIfam" id="TIGR02481">
    <property type="entry name" value="hemeryth_dom"/>
    <property type="match status" value="2"/>
</dbReference>
<dbReference type="InterPro" id="IPR050669">
    <property type="entry name" value="Hemerythrin"/>
</dbReference>
<dbReference type="InterPro" id="IPR012312">
    <property type="entry name" value="Hemerythrin-like"/>
</dbReference>
<evidence type="ECO:0000313" key="6">
    <source>
        <dbReference type="Proteomes" id="UP000606776"/>
    </source>
</evidence>
<dbReference type="NCBIfam" id="NF033749">
    <property type="entry name" value="bact_hemeryth"/>
    <property type="match status" value="2"/>
</dbReference>
<gene>
    <name evidence="5" type="ORF">IQ227_20295</name>
</gene>
<name>A0ABR9VII2_9CYAN</name>
<accession>A0ABR9VII2</accession>
<dbReference type="PANTHER" id="PTHR37164:SF1">
    <property type="entry name" value="BACTERIOHEMERYTHRIN"/>
    <property type="match status" value="1"/>
</dbReference>
<dbReference type="InterPro" id="IPR035938">
    <property type="entry name" value="Hemerythrin-like_sf"/>
</dbReference>
<sequence length="295" mass="34519">MSIKIAQWRPEYETGNVIIDEQHKSLLSTINALNNAMLEGQGQSLIKQTIQSLKDYTTIHFSTEEQFMIDHEYPGYTEHRMKHEALKARVLSFERENEYDLSKLTNTISHFLTDWLIHHIQNEDVKMINYCLQGHLSKSQSQDISSFASSNSQIEIAQWRPEYETGYILIDNQHQSLFHAINALNSSMLAGRGSELLEKTLEILKIYTTIHFETEEEVMLKNDYPGYTEHKAKHELLREKVTVFNQKINTQHSSLVTISVSHFLTDWLIHHIQNEDQKMSAFLRQKRQKKDEIQS</sequence>